<dbReference type="InterPro" id="IPR013783">
    <property type="entry name" value="Ig-like_fold"/>
</dbReference>
<evidence type="ECO:0000256" key="4">
    <source>
        <dbReference type="ARBA" id="ARBA00022764"/>
    </source>
</evidence>
<dbReference type="GO" id="GO:0071555">
    <property type="term" value="P:cell wall organization"/>
    <property type="evidence" value="ECO:0007669"/>
    <property type="project" value="InterPro"/>
</dbReference>
<dbReference type="Gene3D" id="2.60.40.10">
    <property type="entry name" value="Immunoglobulins"/>
    <property type="match status" value="2"/>
</dbReference>
<evidence type="ECO:0000256" key="2">
    <source>
        <dbReference type="ARBA" id="ARBA00007399"/>
    </source>
</evidence>
<dbReference type="HOGENOM" id="CLU_070768_2_2_6"/>
<feature type="domain" description="Pili assembly chaperone N-terminal" evidence="7">
    <location>
        <begin position="24"/>
        <end position="153"/>
    </location>
</feature>
<evidence type="ECO:0000256" key="3">
    <source>
        <dbReference type="ARBA" id="ARBA00022729"/>
    </source>
</evidence>
<dbReference type="InterPro" id="IPR050643">
    <property type="entry name" value="Periplasmic_pilus_chap"/>
</dbReference>
<protein>
    <submittedName>
        <fullName evidence="9">Putative fimbrial chaperone</fullName>
    </submittedName>
</protein>
<keyword evidence="5" id="KW-0143">Chaperone</keyword>
<dbReference type="Pfam" id="PF00345">
    <property type="entry name" value="PapD_N"/>
    <property type="match status" value="1"/>
</dbReference>
<keyword evidence="10" id="KW-1185">Reference proteome</keyword>
<dbReference type="Pfam" id="PF02753">
    <property type="entry name" value="PapD_C"/>
    <property type="match status" value="1"/>
</dbReference>
<feature type="chain" id="PRO_5003921694" evidence="6">
    <location>
        <begin position="24"/>
        <end position="242"/>
    </location>
</feature>
<comment type="subcellular location">
    <subcellularLocation>
        <location evidence="1">Periplasm</location>
    </subcellularLocation>
</comment>
<dbReference type="Proteomes" id="UP000009336">
    <property type="component" value="Unassembled WGS sequence"/>
</dbReference>
<evidence type="ECO:0000259" key="7">
    <source>
        <dbReference type="Pfam" id="PF00345"/>
    </source>
</evidence>
<name>K8WN95_9GAMM</name>
<feature type="signal peptide" evidence="6">
    <location>
        <begin position="1"/>
        <end position="23"/>
    </location>
</feature>
<dbReference type="eggNOG" id="COG3121">
    <property type="taxonomic scope" value="Bacteria"/>
</dbReference>
<dbReference type="PANTHER" id="PTHR30251:SF0">
    <property type="entry name" value="FIMBRIAL CHAPERONE PROTEIN ELFD-RELATED"/>
    <property type="match status" value="1"/>
</dbReference>
<comment type="caution">
    <text evidence="9">The sequence shown here is derived from an EMBL/GenBank/DDBJ whole genome shotgun (WGS) entry which is preliminary data.</text>
</comment>
<dbReference type="SUPFAM" id="SSF49354">
    <property type="entry name" value="PapD-like"/>
    <property type="match status" value="1"/>
</dbReference>
<evidence type="ECO:0000256" key="1">
    <source>
        <dbReference type="ARBA" id="ARBA00004418"/>
    </source>
</evidence>
<keyword evidence="3 6" id="KW-0732">Signal</keyword>
<dbReference type="InterPro" id="IPR036316">
    <property type="entry name" value="Pili_assmbl_chap_C_dom_sf"/>
</dbReference>
<dbReference type="AlphaFoldDB" id="K8WN95"/>
<gene>
    <name evidence="9" type="ORF">OOA_09111</name>
</gene>
<dbReference type="STRING" id="1141662.OOA_09111"/>
<dbReference type="InterPro" id="IPR016148">
    <property type="entry name" value="Pili_assmbl_chaperone_C"/>
</dbReference>
<sequence length="242" mass="26134">MSIYHAMCAGLASLWFFSVSALAGISLDGTRIVFSESNATQGQSIGVTSNLQSTTPYLVKAQVLGDVQGTQTQTPFSVTPSLFRLEPGSTNQLRILKTGEQTLPRDKESVFYLRVMALPAGQNGNDASKTELGGAITVSTGSVIKLFYRPSGLSMTQQHAMESLQFSRKGTVLRITNPSPYFVTLSSVTVGGKAIPMSVREQNTMIAPFGEMNYSDVNTMGKVTWQAINDFGGKDIFYGFVQ</sequence>
<dbReference type="InterPro" id="IPR001829">
    <property type="entry name" value="Pili_assmbl_chaperone_bac"/>
</dbReference>
<evidence type="ECO:0000259" key="8">
    <source>
        <dbReference type="Pfam" id="PF02753"/>
    </source>
</evidence>
<dbReference type="InterPro" id="IPR008962">
    <property type="entry name" value="PapD-like_sf"/>
</dbReference>
<evidence type="ECO:0000313" key="10">
    <source>
        <dbReference type="Proteomes" id="UP000009336"/>
    </source>
</evidence>
<dbReference type="PRINTS" id="PR00969">
    <property type="entry name" value="CHAPERONPILI"/>
</dbReference>
<dbReference type="SUPFAM" id="SSF49584">
    <property type="entry name" value="Periplasmic chaperone C-domain"/>
    <property type="match status" value="1"/>
</dbReference>
<evidence type="ECO:0000313" key="9">
    <source>
        <dbReference type="EMBL" id="EKT62039.1"/>
    </source>
</evidence>
<feature type="domain" description="Pili assembly chaperone C-terminal" evidence="8">
    <location>
        <begin position="175"/>
        <end position="234"/>
    </location>
</feature>
<evidence type="ECO:0000256" key="6">
    <source>
        <dbReference type="SAM" id="SignalP"/>
    </source>
</evidence>
<dbReference type="EMBL" id="AKKL01000022">
    <property type="protein sequence ID" value="EKT62039.1"/>
    <property type="molecule type" value="Genomic_DNA"/>
</dbReference>
<organism evidence="9 10">
    <name type="scientific">Providencia burhodogranariea DSM 19968</name>
    <dbReference type="NCBI Taxonomy" id="1141662"/>
    <lineage>
        <taxon>Bacteria</taxon>
        <taxon>Pseudomonadati</taxon>
        <taxon>Pseudomonadota</taxon>
        <taxon>Gammaproteobacteria</taxon>
        <taxon>Enterobacterales</taxon>
        <taxon>Morganellaceae</taxon>
        <taxon>Providencia</taxon>
    </lineage>
</organism>
<keyword evidence="4" id="KW-0574">Periplasm</keyword>
<dbReference type="GO" id="GO:0030288">
    <property type="term" value="C:outer membrane-bounded periplasmic space"/>
    <property type="evidence" value="ECO:0007669"/>
    <property type="project" value="InterPro"/>
</dbReference>
<reference evidence="9 10" key="1">
    <citation type="journal article" date="2012" name="BMC Genomics">
        <title>Comparative genomics of bacteria in the genus Providencia isolated from wild Drosophila melanogaster.</title>
        <authorList>
            <person name="Galac M.R."/>
            <person name="Lazzaro B.P."/>
        </authorList>
    </citation>
    <scope>NUCLEOTIDE SEQUENCE [LARGE SCALE GENOMIC DNA]</scope>
    <source>
        <strain evidence="9 10">DSM 19968</strain>
    </source>
</reference>
<dbReference type="PANTHER" id="PTHR30251">
    <property type="entry name" value="PILUS ASSEMBLY CHAPERONE"/>
    <property type="match status" value="1"/>
</dbReference>
<accession>K8WN95</accession>
<dbReference type="RefSeq" id="WP_008911838.1">
    <property type="nucleotide sequence ID" value="NZ_KB233222.1"/>
</dbReference>
<dbReference type="OrthoDB" id="6464870at2"/>
<dbReference type="InterPro" id="IPR016147">
    <property type="entry name" value="Pili_assmbl_chaperone_N"/>
</dbReference>
<evidence type="ECO:0000256" key="5">
    <source>
        <dbReference type="ARBA" id="ARBA00023186"/>
    </source>
</evidence>
<comment type="similarity">
    <text evidence="2">Belongs to the periplasmic pilus chaperone family.</text>
</comment>
<dbReference type="PATRIC" id="fig|1141662.3.peg.1845"/>
<proteinExistence type="inferred from homology"/>